<organism evidence="1 2">
    <name type="scientific">Smallanthus sonchifolius</name>
    <dbReference type="NCBI Taxonomy" id="185202"/>
    <lineage>
        <taxon>Eukaryota</taxon>
        <taxon>Viridiplantae</taxon>
        <taxon>Streptophyta</taxon>
        <taxon>Embryophyta</taxon>
        <taxon>Tracheophyta</taxon>
        <taxon>Spermatophyta</taxon>
        <taxon>Magnoliopsida</taxon>
        <taxon>eudicotyledons</taxon>
        <taxon>Gunneridae</taxon>
        <taxon>Pentapetalae</taxon>
        <taxon>asterids</taxon>
        <taxon>campanulids</taxon>
        <taxon>Asterales</taxon>
        <taxon>Asteraceae</taxon>
        <taxon>Asteroideae</taxon>
        <taxon>Heliantheae alliance</taxon>
        <taxon>Millerieae</taxon>
        <taxon>Smallanthus</taxon>
    </lineage>
</organism>
<comment type="caution">
    <text evidence="1">The sequence shown here is derived from an EMBL/GenBank/DDBJ whole genome shotgun (WGS) entry which is preliminary data.</text>
</comment>
<proteinExistence type="predicted"/>
<dbReference type="EMBL" id="CM042032">
    <property type="protein sequence ID" value="KAI3775950.1"/>
    <property type="molecule type" value="Genomic_DNA"/>
</dbReference>
<gene>
    <name evidence="1" type="ORF">L1987_45710</name>
</gene>
<reference evidence="2" key="1">
    <citation type="journal article" date="2022" name="Mol. Ecol. Resour.">
        <title>The genomes of chicory, endive, great burdock and yacon provide insights into Asteraceae palaeo-polyploidization history and plant inulin production.</title>
        <authorList>
            <person name="Fan W."/>
            <person name="Wang S."/>
            <person name="Wang H."/>
            <person name="Wang A."/>
            <person name="Jiang F."/>
            <person name="Liu H."/>
            <person name="Zhao H."/>
            <person name="Xu D."/>
            <person name="Zhang Y."/>
        </authorList>
    </citation>
    <scope>NUCLEOTIDE SEQUENCE [LARGE SCALE GENOMIC DNA]</scope>
    <source>
        <strain evidence="2">cv. Yunnan</strain>
    </source>
</reference>
<reference evidence="1 2" key="2">
    <citation type="journal article" date="2022" name="Mol. Ecol. Resour.">
        <title>The genomes of chicory, endive, great burdock and yacon provide insights into Asteraceae paleo-polyploidization history and plant inulin production.</title>
        <authorList>
            <person name="Fan W."/>
            <person name="Wang S."/>
            <person name="Wang H."/>
            <person name="Wang A."/>
            <person name="Jiang F."/>
            <person name="Liu H."/>
            <person name="Zhao H."/>
            <person name="Xu D."/>
            <person name="Zhang Y."/>
        </authorList>
    </citation>
    <scope>NUCLEOTIDE SEQUENCE [LARGE SCALE GENOMIC DNA]</scope>
    <source>
        <strain evidence="2">cv. Yunnan</strain>
        <tissue evidence="1">Leaves</tissue>
    </source>
</reference>
<protein>
    <submittedName>
        <fullName evidence="1">Uncharacterized protein</fullName>
    </submittedName>
</protein>
<keyword evidence="2" id="KW-1185">Reference proteome</keyword>
<evidence type="ECO:0000313" key="2">
    <source>
        <dbReference type="Proteomes" id="UP001056120"/>
    </source>
</evidence>
<dbReference type="Proteomes" id="UP001056120">
    <property type="component" value="Linkage Group LG15"/>
</dbReference>
<name>A0ACB9FXV2_9ASTR</name>
<sequence>MRHPTPSDSQPPHTERQKPQVVSEMPVLERRKVGWRSTRRCRRIESGGDRSRRELRPVCPLGGNGNESQIDDSSADIREFVKADEFCDVDNLTVGLGFSDKGLINSDVSQPDDYKPVSPVSKNCFDKIVHVAKDFIPTKFMKEDDDSSDELKIKKEDAIHIHSTEKLPSPWNMDKVDERKKNKKVEETTQAANFKKPFKACFKCVHERHLIKHFKKVDETSSSRFKRHGSEGKGNKNCFSGSKSTRNNYLNDHKKNYSSRSPYVKPVSHDSKITIKKDSPRYSHITVSKSPRLSKYRQTYLAKALASELKQKIVSNLNIS</sequence>
<accession>A0ACB9FXV2</accession>
<evidence type="ECO:0000313" key="1">
    <source>
        <dbReference type="EMBL" id="KAI3775950.1"/>
    </source>
</evidence>